<dbReference type="Gene3D" id="3.30.160.60">
    <property type="entry name" value="Classic Zinc Finger"/>
    <property type="match status" value="2"/>
</dbReference>
<keyword evidence="13" id="KW-1185">Reference proteome</keyword>
<feature type="compositionally biased region" description="Polar residues" evidence="10">
    <location>
        <begin position="52"/>
        <end position="79"/>
    </location>
</feature>
<evidence type="ECO:0000256" key="7">
    <source>
        <dbReference type="ARBA" id="ARBA00023163"/>
    </source>
</evidence>
<evidence type="ECO:0000313" key="13">
    <source>
        <dbReference type="Proteomes" id="UP000815677"/>
    </source>
</evidence>
<dbReference type="PROSITE" id="PS00028">
    <property type="entry name" value="ZINC_FINGER_C2H2_1"/>
    <property type="match status" value="2"/>
</dbReference>
<keyword evidence="2" id="KW-0479">Metal-binding</keyword>
<gene>
    <name evidence="12" type="ORF">MCHLO_13505</name>
</gene>
<feature type="compositionally biased region" description="Low complexity" evidence="10">
    <location>
        <begin position="445"/>
        <end position="460"/>
    </location>
</feature>
<keyword evidence="3" id="KW-0677">Repeat</keyword>
<dbReference type="InterPro" id="IPR036236">
    <property type="entry name" value="Znf_C2H2_sf"/>
</dbReference>
<feature type="compositionally biased region" description="Gly residues" evidence="10">
    <location>
        <begin position="496"/>
        <end position="506"/>
    </location>
</feature>
<evidence type="ECO:0000256" key="1">
    <source>
        <dbReference type="ARBA" id="ARBA00004123"/>
    </source>
</evidence>
<dbReference type="EMBL" id="DF849358">
    <property type="protein sequence ID" value="GAT56915.1"/>
    <property type="molecule type" value="Genomic_DNA"/>
</dbReference>
<feature type="compositionally biased region" description="Low complexity" evidence="10">
    <location>
        <begin position="507"/>
        <end position="527"/>
    </location>
</feature>
<protein>
    <recommendedName>
        <fullName evidence="11">C2H2-type domain-containing protein</fullName>
    </recommendedName>
</protein>
<evidence type="ECO:0000259" key="11">
    <source>
        <dbReference type="PROSITE" id="PS50157"/>
    </source>
</evidence>
<feature type="compositionally biased region" description="Low complexity" evidence="10">
    <location>
        <begin position="88"/>
        <end position="107"/>
    </location>
</feature>
<keyword evidence="4 9" id="KW-0863">Zinc-finger</keyword>
<evidence type="ECO:0000313" key="12">
    <source>
        <dbReference type="EMBL" id="GAT56915.1"/>
    </source>
</evidence>
<evidence type="ECO:0000256" key="5">
    <source>
        <dbReference type="ARBA" id="ARBA00022833"/>
    </source>
</evidence>
<dbReference type="PANTHER" id="PTHR47428">
    <property type="entry name" value="REGULATORY PROTEIN MIG1-RELATED"/>
    <property type="match status" value="1"/>
</dbReference>
<dbReference type="SUPFAM" id="SSF57667">
    <property type="entry name" value="beta-beta-alpha zinc fingers"/>
    <property type="match status" value="1"/>
</dbReference>
<keyword evidence="7" id="KW-0804">Transcription</keyword>
<evidence type="ECO:0000256" key="3">
    <source>
        <dbReference type="ARBA" id="ARBA00022737"/>
    </source>
</evidence>
<keyword evidence="8" id="KW-0539">Nucleus</keyword>
<evidence type="ECO:0000256" key="6">
    <source>
        <dbReference type="ARBA" id="ARBA00023015"/>
    </source>
</evidence>
<organism evidence="12 13">
    <name type="scientific">Mycena chlorophos</name>
    <name type="common">Agaric fungus</name>
    <name type="synonym">Agaricus chlorophos</name>
    <dbReference type="NCBI Taxonomy" id="658473"/>
    <lineage>
        <taxon>Eukaryota</taxon>
        <taxon>Fungi</taxon>
        <taxon>Dikarya</taxon>
        <taxon>Basidiomycota</taxon>
        <taxon>Agaricomycotina</taxon>
        <taxon>Agaricomycetes</taxon>
        <taxon>Agaricomycetidae</taxon>
        <taxon>Agaricales</taxon>
        <taxon>Marasmiineae</taxon>
        <taxon>Mycenaceae</taxon>
        <taxon>Mycena</taxon>
    </lineage>
</organism>
<accession>A0ABQ0M0N1</accession>
<feature type="compositionally biased region" description="Basic and acidic residues" evidence="10">
    <location>
        <begin position="204"/>
        <end position="218"/>
    </location>
</feature>
<comment type="subcellular location">
    <subcellularLocation>
        <location evidence="1">Nucleus</location>
    </subcellularLocation>
</comment>
<dbReference type="InterPro" id="IPR051007">
    <property type="entry name" value="creA/MIG_C2H2-ZnF"/>
</dbReference>
<feature type="region of interest" description="Disordered" evidence="10">
    <location>
        <begin position="52"/>
        <end position="108"/>
    </location>
</feature>
<evidence type="ECO:0000256" key="9">
    <source>
        <dbReference type="PROSITE-ProRule" id="PRU00042"/>
    </source>
</evidence>
<feature type="region of interest" description="Disordered" evidence="10">
    <location>
        <begin position="153"/>
        <end position="219"/>
    </location>
</feature>
<feature type="compositionally biased region" description="Polar residues" evidence="10">
    <location>
        <begin position="474"/>
        <end position="483"/>
    </location>
</feature>
<evidence type="ECO:0000256" key="10">
    <source>
        <dbReference type="SAM" id="MobiDB-lite"/>
    </source>
</evidence>
<reference evidence="12" key="1">
    <citation type="submission" date="2014-09" db="EMBL/GenBank/DDBJ databases">
        <title>Genome sequence of the luminous mushroom Mycena chlorophos for searching fungal bioluminescence genes.</title>
        <authorList>
            <person name="Tanaka Y."/>
            <person name="Kasuga D."/>
            <person name="Oba Y."/>
            <person name="Hase S."/>
            <person name="Sato K."/>
            <person name="Oba Y."/>
            <person name="Sakakibara Y."/>
        </authorList>
    </citation>
    <scope>NUCLEOTIDE SEQUENCE</scope>
</reference>
<keyword evidence="5" id="KW-0862">Zinc</keyword>
<feature type="region of interest" description="Disordered" evidence="10">
    <location>
        <begin position="257"/>
        <end position="527"/>
    </location>
</feature>
<evidence type="ECO:0000256" key="2">
    <source>
        <dbReference type="ARBA" id="ARBA00022723"/>
    </source>
</evidence>
<feature type="domain" description="C2H2-type" evidence="11">
    <location>
        <begin position="110"/>
        <end position="139"/>
    </location>
</feature>
<feature type="compositionally biased region" description="Low complexity" evidence="10">
    <location>
        <begin position="484"/>
        <end position="495"/>
    </location>
</feature>
<proteinExistence type="predicted"/>
<dbReference type="Pfam" id="PF00096">
    <property type="entry name" value="zf-C2H2"/>
    <property type="match status" value="2"/>
</dbReference>
<evidence type="ECO:0000256" key="4">
    <source>
        <dbReference type="ARBA" id="ARBA00022771"/>
    </source>
</evidence>
<dbReference type="Proteomes" id="UP000815677">
    <property type="component" value="Unassembled WGS sequence"/>
</dbReference>
<keyword evidence="6" id="KW-0805">Transcription regulation</keyword>
<name>A0ABQ0M0N1_MYCCL</name>
<sequence>MHSARAGQTAHGWIRDYGCSGDVLIKAPHIDVTYTPEVPAFLFTSTCPPALQPSPTTTPVLHTSSHKPNPTGHTGNNKSNTRDNESMAPSTATSPTTSHSGHSAGHPRPYKCPYPLCGRAFSRLEHQTRHIRTHTGEKPFVCTFPQCEKRFSRSDELTRHSRIHSNDPAPAKKKARSRANSDDEADGPHGGGYARTTARGTEGGGHDHDHDGYRHPYPEYRTSSAFTTLSSVAMDELYALEREEALRRAEYEARHAAALRRAESESHGPHDYQQQQQQQQQHRLSHAREREKQSKNHRRLSGPAWQMTPASRDPPILNMPPTPAHSRSASHIAAPSMAPLSNISAERDRDRQTSASPPSDDAELPLTMRRGGNWHSNSHPHPTPTTSPFLGPLRTLTLHSRAPSPPPLSLESPTSTGSSSGTPHPQHLAHSVRLAFGMTPIHPGASPTSSSSSYPTAAPYQRTTSWPSFPPVSTAISGSHTPTSAGTSGSNSANGSWGGWSSGPGSNGASSASSSVPGSRSGSPPISLRLAPLKRELECDALTGGGASPPMSKIGCGADGDEKIKVKVELPGFSEFEAAARGGEVY</sequence>
<feature type="domain" description="C2H2-type" evidence="11">
    <location>
        <begin position="140"/>
        <end position="169"/>
    </location>
</feature>
<dbReference type="InterPro" id="IPR013087">
    <property type="entry name" value="Znf_C2H2_type"/>
</dbReference>
<evidence type="ECO:0000256" key="8">
    <source>
        <dbReference type="ARBA" id="ARBA00023242"/>
    </source>
</evidence>
<feature type="compositionally biased region" description="Basic and acidic residues" evidence="10">
    <location>
        <begin position="257"/>
        <end position="270"/>
    </location>
</feature>
<dbReference type="SMART" id="SM00355">
    <property type="entry name" value="ZnF_C2H2"/>
    <property type="match status" value="2"/>
</dbReference>
<feature type="compositionally biased region" description="Low complexity" evidence="10">
    <location>
        <begin position="409"/>
        <end position="425"/>
    </location>
</feature>
<feature type="compositionally biased region" description="Low complexity" evidence="10">
    <location>
        <begin position="375"/>
        <end position="388"/>
    </location>
</feature>
<dbReference type="PROSITE" id="PS50157">
    <property type="entry name" value="ZINC_FINGER_C2H2_2"/>
    <property type="match status" value="2"/>
</dbReference>
<dbReference type="PANTHER" id="PTHR47428:SF1">
    <property type="entry name" value="REGULATORY PROTEIN MIG1-RELATED"/>
    <property type="match status" value="1"/>
</dbReference>